<organism evidence="2 3">
    <name type="scientific">Lachnellula suecica</name>
    <dbReference type="NCBI Taxonomy" id="602035"/>
    <lineage>
        <taxon>Eukaryota</taxon>
        <taxon>Fungi</taxon>
        <taxon>Dikarya</taxon>
        <taxon>Ascomycota</taxon>
        <taxon>Pezizomycotina</taxon>
        <taxon>Leotiomycetes</taxon>
        <taxon>Helotiales</taxon>
        <taxon>Lachnaceae</taxon>
        <taxon>Lachnellula</taxon>
    </lineage>
</organism>
<dbReference type="PANTHER" id="PTHR10039">
    <property type="entry name" value="AMELOGENIN"/>
    <property type="match status" value="1"/>
</dbReference>
<sequence length="246" mass="27573">MDPLSISASIAGLVSITELIAGKSYKYIKEAKGATAEVKKLLVEITDLFGILNSLRLVASRYEHEDFSYTLQSQHIHNCHVLLEKIKDRLDKADPTQVDKAKSSMHQKVATLRRTLIWPFSLSETKALIAEVASHKSTMSLALAADGMTALIQALSQQKVQSADITEIRDNLREQRAETAFNLLDSKRKKMLNTIGPYDPNKHQDTAIKLRQPGTGVWFTEGPHFKKWLETRNSNLWLYGIQSLGA</sequence>
<dbReference type="Proteomes" id="UP000469558">
    <property type="component" value="Unassembled WGS sequence"/>
</dbReference>
<gene>
    <name evidence="2" type="ORF">LSUE1_G003249</name>
</gene>
<reference evidence="2 3" key="1">
    <citation type="submission" date="2018-05" db="EMBL/GenBank/DDBJ databases">
        <title>Genome sequencing and assembly of the regulated plant pathogen Lachnellula willkommii and related sister species for the development of diagnostic species identification markers.</title>
        <authorList>
            <person name="Giroux E."/>
            <person name="Bilodeau G."/>
        </authorList>
    </citation>
    <scope>NUCLEOTIDE SEQUENCE [LARGE SCALE GENOMIC DNA]</scope>
    <source>
        <strain evidence="2 3">CBS 268.59</strain>
    </source>
</reference>
<dbReference type="PANTHER" id="PTHR10039:SF15">
    <property type="entry name" value="NACHT DOMAIN-CONTAINING PROTEIN"/>
    <property type="match status" value="1"/>
</dbReference>
<feature type="domain" description="Azaphilone pigments biosynthesis cluster protein L N-terminal" evidence="1">
    <location>
        <begin position="1"/>
        <end position="149"/>
    </location>
</feature>
<evidence type="ECO:0000313" key="3">
    <source>
        <dbReference type="Proteomes" id="UP000469558"/>
    </source>
</evidence>
<dbReference type="OrthoDB" id="1577640at2759"/>
<dbReference type="InterPro" id="IPR031348">
    <property type="entry name" value="PigL_N"/>
</dbReference>
<name>A0A8T9CME7_9HELO</name>
<accession>A0A8T9CME7</accession>
<evidence type="ECO:0000259" key="1">
    <source>
        <dbReference type="Pfam" id="PF17111"/>
    </source>
</evidence>
<proteinExistence type="predicted"/>
<evidence type="ECO:0000313" key="2">
    <source>
        <dbReference type="EMBL" id="TVY83863.1"/>
    </source>
</evidence>
<dbReference type="Pfam" id="PF17111">
    <property type="entry name" value="PigL_N"/>
    <property type="match status" value="1"/>
</dbReference>
<comment type="caution">
    <text evidence="2">The sequence shown here is derived from an EMBL/GenBank/DDBJ whole genome shotgun (WGS) entry which is preliminary data.</text>
</comment>
<keyword evidence="3" id="KW-1185">Reference proteome</keyword>
<protein>
    <recommendedName>
        <fullName evidence="1">Azaphilone pigments biosynthesis cluster protein L N-terminal domain-containing protein</fullName>
    </recommendedName>
</protein>
<dbReference type="AlphaFoldDB" id="A0A8T9CME7"/>
<dbReference type="EMBL" id="QGMK01000144">
    <property type="protein sequence ID" value="TVY83863.1"/>
    <property type="molecule type" value="Genomic_DNA"/>
</dbReference>